<name>A0A0E9PV57_ANGAN</name>
<dbReference type="AlphaFoldDB" id="A0A0E9PV57"/>
<protein>
    <submittedName>
        <fullName evidence="1">Uncharacterized protein</fullName>
    </submittedName>
</protein>
<reference evidence="1" key="1">
    <citation type="submission" date="2014-11" db="EMBL/GenBank/DDBJ databases">
        <authorList>
            <person name="Amaro Gonzalez C."/>
        </authorList>
    </citation>
    <scope>NUCLEOTIDE SEQUENCE</scope>
</reference>
<sequence>MLVMSYHSYCNPAGLIGQARRIDQGHFRVVVCAGFTILTFL</sequence>
<organism evidence="1">
    <name type="scientific">Anguilla anguilla</name>
    <name type="common">European freshwater eel</name>
    <name type="synonym">Muraena anguilla</name>
    <dbReference type="NCBI Taxonomy" id="7936"/>
    <lineage>
        <taxon>Eukaryota</taxon>
        <taxon>Metazoa</taxon>
        <taxon>Chordata</taxon>
        <taxon>Craniata</taxon>
        <taxon>Vertebrata</taxon>
        <taxon>Euteleostomi</taxon>
        <taxon>Actinopterygii</taxon>
        <taxon>Neopterygii</taxon>
        <taxon>Teleostei</taxon>
        <taxon>Anguilliformes</taxon>
        <taxon>Anguillidae</taxon>
        <taxon>Anguilla</taxon>
    </lineage>
</organism>
<accession>A0A0E9PV57</accession>
<reference evidence="1" key="2">
    <citation type="journal article" date="2015" name="Fish Shellfish Immunol.">
        <title>Early steps in the European eel (Anguilla anguilla)-Vibrio vulnificus interaction in the gills: Role of the RtxA13 toxin.</title>
        <authorList>
            <person name="Callol A."/>
            <person name="Pajuelo D."/>
            <person name="Ebbesson L."/>
            <person name="Teles M."/>
            <person name="MacKenzie S."/>
            <person name="Amaro C."/>
        </authorList>
    </citation>
    <scope>NUCLEOTIDE SEQUENCE</scope>
</reference>
<evidence type="ECO:0000313" key="1">
    <source>
        <dbReference type="EMBL" id="JAH08501.1"/>
    </source>
</evidence>
<proteinExistence type="predicted"/>
<dbReference type="EMBL" id="GBXM01100076">
    <property type="protein sequence ID" value="JAH08501.1"/>
    <property type="molecule type" value="Transcribed_RNA"/>
</dbReference>